<evidence type="ECO:0000256" key="10">
    <source>
        <dbReference type="ARBA" id="ARBA00025598"/>
    </source>
</evidence>
<dbReference type="Pfam" id="PF14841">
    <property type="entry name" value="FliG_M"/>
    <property type="match status" value="1"/>
</dbReference>
<dbReference type="Gene3D" id="1.10.220.30">
    <property type="match status" value="3"/>
</dbReference>
<evidence type="ECO:0000256" key="8">
    <source>
        <dbReference type="ARBA" id="ARBA00023136"/>
    </source>
</evidence>
<evidence type="ECO:0000256" key="9">
    <source>
        <dbReference type="ARBA" id="ARBA00023143"/>
    </source>
</evidence>
<dbReference type="InterPro" id="IPR011002">
    <property type="entry name" value="FliG_a-hlx"/>
</dbReference>
<keyword evidence="14" id="KW-0969">Cilium</keyword>
<dbReference type="GO" id="GO:0006935">
    <property type="term" value="P:chemotaxis"/>
    <property type="evidence" value="ECO:0007669"/>
    <property type="project" value="UniProtKB-KW"/>
</dbReference>
<dbReference type="PANTHER" id="PTHR30534">
    <property type="entry name" value="FLAGELLAR MOTOR SWITCH PROTEIN FLIG"/>
    <property type="match status" value="1"/>
</dbReference>
<proteinExistence type="inferred from homology"/>
<dbReference type="AlphaFoldDB" id="M2U868"/>
<evidence type="ECO:0000259" key="13">
    <source>
        <dbReference type="Pfam" id="PF14842"/>
    </source>
</evidence>
<dbReference type="GO" id="GO:0009425">
    <property type="term" value="C:bacterial-type flagellum basal body"/>
    <property type="evidence" value="ECO:0007669"/>
    <property type="project" value="UniProtKB-SubCell"/>
</dbReference>
<evidence type="ECO:0000256" key="5">
    <source>
        <dbReference type="ARBA" id="ARBA00022475"/>
    </source>
</evidence>
<dbReference type="InterPro" id="IPR000090">
    <property type="entry name" value="Flg_Motor_Flig"/>
</dbReference>
<keyword evidence="14" id="KW-0282">Flagellum</keyword>
<dbReference type="EMBL" id="AMRV01000001">
    <property type="protein sequence ID" value="EMD84178.1"/>
    <property type="molecule type" value="Genomic_DNA"/>
</dbReference>
<name>M2U868_9SPHN</name>
<keyword evidence="14" id="KW-0966">Cell projection</keyword>
<keyword evidence="7" id="KW-0283">Flagellar rotation</keyword>
<evidence type="ECO:0000259" key="11">
    <source>
        <dbReference type="Pfam" id="PF01706"/>
    </source>
</evidence>
<sequence>MLLMLVGEEEASAMIGDLGPAEVEALGRAMVEMSDVDRATSMHVIEEFIAHAETGIAVSGGLDFFRGALSKAMGDVRATSVLQRVTPFQDRYRLPGSEWLSADALRQMIVCQHPQAAAASLTLISPALAADVILGMEEERQVDILYRLAILRELKEEAVVLLVRHLAPEGGQGLALPVSSIPGNAMTVAILKSMPDEQNRPLLAALRKRDDIVGSEIEENMLRFEDLMEMPPRSLQLLIQAIDPDTLARALRGAPEALAEKIYAGMSTRAAQTVQDALKGRGGKASDIAEARTAIVKSARTMAEKGEIELVEEKADV</sequence>
<dbReference type="Pfam" id="PF01706">
    <property type="entry name" value="FliG_C"/>
    <property type="match status" value="1"/>
</dbReference>
<dbReference type="InterPro" id="IPR028263">
    <property type="entry name" value="FliG_N"/>
</dbReference>
<feature type="domain" description="Flagellar motor switch protein FliG C-terminal" evidence="11">
    <location>
        <begin position="205"/>
        <end position="310"/>
    </location>
</feature>
<feature type="domain" description="Flagellar motor switch protein FliG N-terminal" evidence="13">
    <location>
        <begin position="1"/>
        <end position="88"/>
    </location>
</feature>
<dbReference type="GO" id="GO:0071973">
    <property type="term" value="P:bacterial-type flagellum-dependent cell motility"/>
    <property type="evidence" value="ECO:0007669"/>
    <property type="project" value="InterPro"/>
</dbReference>
<feature type="domain" description="Flagellar motor switch protein FliG middle" evidence="12">
    <location>
        <begin position="104"/>
        <end position="166"/>
    </location>
</feature>
<evidence type="ECO:0000313" key="14">
    <source>
        <dbReference type="EMBL" id="EMD84178.1"/>
    </source>
</evidence>
<gene>
    <name evidence="14" type="ORF">C725_0108</name>
</gene>
<keyword evidence="8" id="KW-0472">Membrane</keyword>
<keyword evidence="15" id="KW-1185">Reference proteome</keyword>
<dbReference type="PANTHER" id="PTHR30534:SF0">
    <property type="entry name" value="FLAGELLAR MOTOR SWITCH PROTEIN FLIG"/>
    <property type="match status" value="1"/>
</dbReference>
<reference evidence="14 15" key="1">
    <citation type="journal article" date="2013" name="Genome Announc.">
        <title>Draft Genome Sequence of Strain JLT2015T, Belonging to the Family Sphingomonadaceae of the Alphaproteobacteria.</title>
        <authorList>
            <person name="Tang K."/>
            <person name="Liu K."/>
            <person name="Li S."/>
            <person name="Jiao N."/>
        </authorList>
    </citation>
    <scope>NUCLEOTIDE SEQUENCE [LARGE SCALE GENOMIC DNA]</scope>
    <source>
        <strain evidence="14 15">JLT2015</strain>
    </source>
</reference>
<dbReference type="InterPro" id="IPR023087">
    <property type="entry name" value="Flg_Motor_Flig_C"/>
</dbReference>
<evidence type="ECO:0000256" key="1">
    <source>
        <dbReference type="ARBA" id="ARBA00004117"/>
    </source>
</evidence>
<comment type="subcellular location">
    <subcellularLocation>
        <location evidence="1">Bacterial flagellum basal body</location>
    </subcellularLocation>
    <subcellularLocation>
        <location evidence="2">Cell membrane</location>
        <topology evidence="2">Peripheral membrane protein</topology>
        <orientation evidence="2">Cytoplasmic side</orientation>
    </subcellularLocation>
</comment>
<organism evidence="14 15">
    <name type="scientific">Pacificimonas flava</name>
    <dbReference type="NCBI Taxonomy" id="1234595"/>
    <lineage>
        <taxon>Bacteria</taxon>
        <taxon>Pseudomonadati</taxon>
        <taxon>Pseudomonadota</taxon>
        <taxon>Alphaproteobacteria</taxon>
        <taxon>Sphingomonadales</taxon>
        <taxon>Sphingosinicellaceae</taxon>
        <taxon>Pacificimonas</taxon>
    </lineage>
</organism>
<dbReference type="InterPro" id="IPR032779">
    <property type="entry name" value="FliG_M"/>
</dbReference>
<evidence type="ECO:0000256" key="7">
    <source>
        <dbReference type="ARBA" id="ARBA00022779"/>
    </source>
</evidence>
<keyword evidence="5" id="KW-1003">Cell membrane</keyword>
<evidence type="ECO:0000256" key="2">
    <source>
        <dbReference type="ARBA" id="ARBA00004413"/>
    </source>
</evidence>
<evidence type="ECO:0000256" key="6">
    <source>
        <dbReference type="ARBA" id="ARBA00022500"/>
    </source>
</evidence>
<dbReference type="PRINTS" id="PR00954">
    <property type="entry name" value="FLGMOTORFLIG"/>
</dbReference>
<evidence type="ECO:0000256" key="4">
    <source>
        <dbReference type="ARBA" id="ARBA00021870"/>
    </source>
</evidence>
<comment type="function">
    <text evidence="10">FliG is one of three proteins (FliG, FliN, FliM) that forms the rotor-mounted switch complex (C ring), located at the base of the basal body. This complex interacts with the CheY and CheZ chemotaxis proteins, in addition to contacting components of the motor that determine the direction of flagellar rotation.</text>
</comment>
<comment type="caution">
    <text evidence="14">The sequence shown here is derived from an EMBL/GenBank/DDBJ whole genome shotgun (WGS) entry which is preliminary data.</text>
</comment>
<comment type="similarity">
    <text evidence="3">Belongs to the FliG family.</text>
</comment>
<dbReference type="SUPFAM" id="SSF48029">
    <property type="entry name" value="FliG"/>
    <property type="match status" value="2"/>
</dbReference>
<dbReference type="GO" id="GO:0005886">
    <property type="term" value="C:plasma membrane"/>
    <property type="evidence" value="ECO:0007669"/>
    <property type="project" value="UniProtKB-SubCell"/>
</dbReference>
<protein>
    <recommendedName>
        <fullName evidence="4">Flagellar motor switch protein FliG</fullName>
    </recommendedName>
</protein>
<dbReference type="Proteomes" id="UP000011717">
    <property type="component" value="Unassembled WGS sequence"/>
</dbReference>
<keyword evidence="9" id="KW-0975">Bacterial flagellum</keyword>
<evidence type="ECO:0000313" key="15">
    <source>
        <dbReference type="Proteomes" id="UP000011717"/>
    </source>
</evidence>
<evidence type="ECO:0000259" key="12">
    <source>
        <dbReference type="Pfam" id="PF14841"/>
    </source>
</evidence>
<accession>M2U868</accession>
<dbReference type="GO" id="GO:0003774">
    <property type="term" value="F:cytoskeletal motor activity"/>
    <property type="evidence" value="ECO:0007669"/>
    <property type="project" value="InterPro"/>
</dbReference>
<keyword evidence="6" id="KW-0145">Chemotaxis</keyword>
<dbReference type="Pfam" id="PF14842">
    <property type="entry name" value="FliG_N"/>
    <property type="match status" value="1"/>
</dbReference>
<evidence type="ECO:0000256" key="3">
    <source>
        <dbReference type="ARBA" id="ARBA00010299"/>
    </source>
</evidence>